<keyword evidence="1" id="KW-0812">Transmembrane</keyword>
<evidence type="ECO:0000313" key="2">
    <source>
        <dbReference type="EMBL" id="MEJ5861995.1"/>
    </source>
</evidence>
<comment type="caution">
    <text evidence="2">The sequence shown here is derived from an EMBL/GenBank/DDBJ whole genome shotgun (WGS) entry which is preliminary data.</text>
</comment>
<dbReference type="RefSeq" id="WP_339598098.1">
    <property type="nucleotide sequence ID" value="NZ_JBBHLC010000003.1"/>
</dbReference>
<dbReference type="Proteomes" id="UP001380290">
    <property type="component" value="Unassembled WGS sequence"/>
</dbReference>
<keyword evidence="1" id="KW-0472">Membrane</keyword>
<sequence length="339" mass="37255">MIPVNPAGMLVAFLLLLLSLQCLLALTVGLVALCIPRRRAYFWSLRRRFIPLAVLLLLGSLPMLSLLYQWFEDWQQSQALNPTLKQPQTLGDLHLPAGTNVWLQRLAPLSDLSGNPLPYGLASLKRAEFKRTPGQILGMQVSRLELDGARGLADLAIAAPAWIEGWQCSPQSEVHMVYPFNAPFVLADWRLGRCTLDAGSYAGGIQWPDAVTLNAIGKDGWQLQADESQTPIRLGRMSVLALRLVLDSERREVVSWSAQLAQALQLQGMEYPAGTVVKGRQGRLIFAANDKAPAKDLTTGNALPARQAVAHDEVTGKRLGIYPISQVGIYPLEVSDDYE</sequence>
<dbReference type="EMBL" id="JBBHLC010000003">
    <property type="protein sequence ID" value="MEJ5861995.1"/>
    <property type="molecule type" value="Genomic_DNA"/>
</dbReference>
<name>A0ABU8QMW0_9PSED</name>
<feature type="transmembrane region" description="Helical" evidence="1">
    <location>
        <begin position="12"/>
        <end position="36"/>
    </location>
</feature>
<gene>
    <name evidence="2" type="ORF">V7S98_02020</name>
</gene>
<accession>A0ABU8QMW0</accession>
<evidence type="ECO:0000256" key="1">
    <source>
        <dbReference type="SAM" id="Phobius"/>
    </source>
</evidence>
<proteinExistence type="predicted"/>
<evidence type="ECO:0000313" key="3">
    <source>
        <dbReference type="Proteomes" id="UP001380290"/>
    </source>
</evidence>
<reference evidence="2 3" key="1">
    <citation type="submission" date="2024-02" db="EMBL/GenBank/DDBJ databases">
        <title>Identification of pathogenicity and growth-promoting function of Pseudomonas putida variant.</title>
        <authorList>
            <person name="Sun J."/>
        </authorList>
    </citation>
    <scope>NUCLEOTIDE SEQUENCE [LARGE SCALE GENOMIC DNA]</scope>
    <source>
        <strain evidence="2 3">A03</strain>
    </source>
</reference>
<keyword evidence="1" id="KW-1133">Transmembrane helix</keyword>
<keyword evidence="3" id="KW-1185">Reference proteome</keyword>
<organism evidence="2 3">
    <name type="scientific">Pseudomonas farsensis</name>
    <dbReference type="NCBI Taxonomy" id="2745492"/>
    <lineage>
        <taxon>Bacteria</taxon>
        <taxon>Pseudomonadati</taxon>
        <taxon>Pseudomonadota</taxon>
        <taxon>Gammaproteobacteria</taxon>
        <taxon>Pseudomonadales</taxon>
        <taxon>Pseudomonadaceae</taxon>
        <taxon>Pseudomonas</taxon>
    </lineage>
</organism>
<protein>
    <submittedName>
        <fullName evidence="2">Uncharacterized protein</fullName>
    </submittedName>
</protein>
<feature type="transmembrane region" description="Helical" evidence="1">
    <location>
        <begin position="48"/>
        <end position="71"/>
    </location>
</feature>